<sequence length="120" mass="13345">MIPKYSFLKVVDNSGAKIAQVIGFYGHQGGFASIGDVVKVVVKEARGEKTTAGVMRKAVVVEQKYPFHRQNGSHVQYLRNAAVLLSEKGQPIGNKVRSMLGVEFNKPRWAKLRSLSKRLF</sequence>
<dbReference type="PANTHER" id="PTHR11761">
    <property type="entry name" value="50S/60S RIBOSOMAL PROTEIN L14/L23"/>
    <property type="match status" value="1"/>
</dbReference>
<evidence type="ECO:0008006" key="7">
    <source>
        <dbReference type="Google" id="ProtNLM"/>
    </source>
</evidence>
<organism evidence="5 6">
    <name type="scientific">Chlamydomonas incerta</name>
    <dbReference type="NCBI Taxonomy" id="51695"/>
    <lineage>
        <taxon>Eukaryota</taxon>
        <taxon>Viridiplantae</taxon>
        <taxon>Chlorophyta</taxon>
        <taxon>core chlorophytes</taxon>
        <taxon>Chlorophyceae</taxon>
        <taxon>CS clade</taxon>
        <taxon>Chlamydomonadales</taxon>
        <taxon>Chlamydomonadaceae</taxon>
        <taxon>Chlamydomonas</taxon>
    </lineage>
</organism>
<comment type="caution">
    <text evidence="5">The sequence shown here is derived from an EMBL/GenBank/DDBJ whole genome shotgun (WGS) entry which is preliminary data.</text>
</comment>
<dbReference type="InterPro" id="IPR036853">
    <property type="entry name" value="Ribosomal_uL14_sf"/>
</dbReference>
<accession>A0A835VV98</accession>
<evidence type="ECO:0000256" key="1">
    <source>
        <dbReference type="ARBA" id="ARBA00010745"/>
    </source>
</evidence>
<dbReference type="PROSITE" id="PS00049">
    <property type="entry name" value="RIBOSOMAL_L14"/>
    <property type="match status" value="1"/>
</dbReference>
<comment type="similarity">
    <text evidence="1 4">Belongs to the universal ribosomal protein uL14 family.</text>
</comment>
<dbReference type="Gene3D" id="2.40.150.20">
    <property type="entry name" value="Ribosomal protein L14"/>
    <property type="match status" value="1"/>
</dbReference>
<dbReference type="PANTHER" id="PTHR11761:SF3">
    <property type="entry name" value="LARGE RIBOSOMAL SUBUNIT PROTEIN UL14M"/>
    <property type="match status" value="1"/>
</dbReference>
<protein>
    <recommendedName>
        <fullName evidence="7">Ribosomal protein L14</fullName>
    </recommendedName>
</protein>
<keyword evidence="3 4" id="KW-0687">Ribonucleoprotein</keyword>
<dbReference type="InterPro" id="IPR019972">
    <property type="entry name" value="Ribosomal_uL14_CS"/>
</dbReference>
<dbReference type="EMBL" id="JAEHOC010000027">
    <property type="protein sequence ID" value="KAG2430632.1"/>
    <property type="molecule type" value="Genomic_DNA"/>
</dbReference>
<gene>
    <name evidence="5" type="ORF">HXX76_010150</name>
</gene>
<dbReference type="SUPFAM" id="SSF50193">
    <property type="entry name" value="Ribosomal protein L14"/>
    <property type="match status" value="1"/>
</dbReference>
<proteinExistence type="inferred from homology"/>
<dbReference type="AlphaFoldDB" id="A0A835VV98"/>
<dbReference type="SMART" id="SM01374">
    <property type="entry name" value="Ribosomal_L14"/>
    <property type="match status" value="1"/>
</dbReference>
<evidence type="ECO:0000256" key="4">
    <source>
        <dbReference type="RuleBase" id="RU003949"/>
    </source>
</evidence>
<dbReference type="OrthoDB" id="274765at2759"/>
<dbReference type="InterPro" id="IPR000218">
    <property type="entry name" value="Ribosomal_uL14"/>
</dbReference>
<dbReference type="Proteomes" id="UP000650467">
    <property type="component" value="Unassembled WGS sequence"/>
</dbReference>
<dbReference type="GO" id="GO:0005762">
    <property type="term" value="C:mitochondrial large ribosomal subunit"/>
    <property type="evidence" value="ECO:0007669"/>
    <property type="project" value="TreeGrafter"/>
</dbReference>
<dbReference type="Pfam" id="PF00238">
    <property type="entry name" value="Ribosomal_L14"/>
    <property type="match status" value="1"/>
</dbReference>
<evidence type="ECO:0000313" key="5">
    <source>
        <dbReference type="EMBL" id="KAG2430632.1"/>
    </source>
</evidence>
<keyword evidence="6" id="KW-1185">Reference proteome</keyword>
<evidence type="ECO:0000313" key="6">
    <source>
        <dbReference type="Proteomes" id="UP000650467"/>
    </source>
</evidence>
<evidence type="ECO:0000256" key="2">
    <source>
        <dbReference type="ARBA" id="ARBA00022980"/>
    </source>
</evidence>
<reference evidence="5" key="1">
    <citation type="journal article" date="2020" name="bioRxiv">
        <title>Comparative genomics of Chlamydomonas.</title>
        <authorList>
            <person name="Craig R.J."/>
            <person name="Hasan A.R."/>
            <person name="Ness R.W."/>
            <person name="Keightley P.D."/>
        </authorList>
    </citation>
    <scope>NUCLEOTIDE SEQUENCE</scope>
    <source>
        <strain evidence="5">SAG 7.73</strain>
    </source>
</reference>
<dbReference type="HAMAP" id="MF_01367">
    <property type="entry name" value="Ribosomal_uL14"/>
    <property type="match status" value="1"/>
</dbReference>
<dbReference type="GO" id="GO:0006412">
    <property type="term" value="P:translation"/>
    <property type="evidence" value="ECO:0007669"/>
    <property type="project" value="InterPro"/>
</dbReference>
<dbReference type="CDD" id="cd00337">
    <property type="entry name" value="Ribosomal_uL14"/>
    <property type="match status" value="1"/>
</dbReference>
<dbReference type="GO" id="GO:0070180">
    <property type="term" value="F:large ribosomal subunit rRNA binding"/>
    <property type="evidence" value="ECO:0007669"/>
    <property type="project" value="TreeGrafter"/>
</dbReference>
<keyword evidence="2 4" id="KW-0689">Ribosomal protein</keyword>
<evidence type="ECO:0000256" key="3">
    <source>
        <dbReference type="ARBA" id="ARBA00023274"/>
    </source>
</evidence>
<name>A0A835VV98_CHLIN</name>
<dbReference type="GO" id="GO:0003735">
    <property type="term" value="F:structural constituent of ribosome"/>
    <property type="evidence" value="ECO:0007669"/>
    <property type="project" value="InterPro"/>
</dbReference>